<evidence type="ECO:0008006" key="3">
    <source>
        <dbReference type="Google" id="ProtNLM"/>
    </source>
</evidence>
<dbReference type="RefSeq" id="WP_176231762.1">
    <property type="nucleotide sequence ID" value="NZ_BLSC01000109.1"/>
</dbReference>
<dbReference type="AlphaFoldDB" id="A0A6V8Q2D8"/>
<name>A0A6V8Q2D8_9ACTN</name>
<comment type="caution">
    <text evidence="1">The sequence shown here is derived from an EMBL/GenBank/DDBJ whole genome shotgun (WGS) entry which is preliminary data.</text>
</comment>
<reference evidence="1 2" key="1">
    <citation type="journal article" date="2020" name="Front. Microbiol.">
        <title>Single-cell genomics of novel Actinobacteria with the Wood-Ljungdahl pathway discovered in a serpentinizing system.</title>
        <authorList>
            <person name="Merino N."/>
            <person name="Kawai M."/>
            <person name="Boyd E.S."/>
            <person name="Colman D.R."/>
            <person name="McGlynn S.E."/>
            <person name="Nealson K.H."/>
            <person name="Kurokawa K."/>
            <person name="Hongoh Y."/>
        </authorList>
    </citation>
    <scope>NUCLEOTIDE SEQUENCE [LARGE SCALE GENOMIC DNA]</scope>
    <source>
        <strain evidence="1 2">S44</strain>
    </source>
</reference>
<organism evidence="1 2">
    <name type="scientific">Candidatus Hakubella thermalkaliphila</name>
    <dbReference type="NCBI Taxonomy" id="2754717"/>
    <lineage>
        <taxon>Bacteria</taxon>
        <taxon>Bacillati</taxon>
        <taxon>Actinomycetota</taxon>
        <taxon>Actinomycetota incertae sedis</taxon>
        <taxon>Candidatus Hakubellales</taxon>
        <taxon>Candidatus Hakubellaceae</taxon>
        <taxon>Candidatus Hakubella</taxon>
    </lineage>
</organism>
<accession>A0A6V8Q2D8</accession>
<proteinExistence type="predicted"/>
<dbReference type="EMBL" id="BLSC01000109">
    <property type="protein sequence ID" value="GFP37566.1"/>
    <property type="molecule type" value="Genomic_DNA"/>
</dbReference>
<gene>
    <name evidence="1" type="ORF">HKBW3S44_01244</name>
</gene>
<sequence>MKEYILTAEVVEPICLAKRQEAGNIYETLDYIPGRLIWGALASLTGIRPGKKPGDEFLEVFFSDNVIFSNLYPTDETKAFRSKPIPLSARALKEAPGFKEDELPDLPGRYGKGIWDWLMDGIPEDVVKEEYEKYPGFYIYDPPNCKKVSIPKFYLTQHERDSVRGVSKEGRLFVRELFQRGEAFLGFIRSISADGDKVLEWLFGEIGSKAGINLEIPIGRSPGRINLTVEDAMSCSKHPLYKELPTLNSDGIFTITCVSDTIVLDQFLRPLKYVPKDLVLRELYGVIKTCEVIRHFSAAEVIRGWSGVYQRPCEDEVAIAKGSAFLFKYGLGDGKKSEDLIRTLNELQKRGLGLRKAEGFGEISINETFHHEYKRCPEEGR</sequence>
<dbReference type="Proteomes" id="UP000561271">
    <property type="component" value="Unassembled WGS sequence"/>
</dbReference>
<evidence type="ECO:0000313" key="1">
    <source>
        <dbReference type="EMBL" id="GFP37566.1"/>
    </source>
</evidence>
<protein>
    <recommendedName>
        <fullName evidence="3">CRISPR-associated RAMP protein Csx10</fullName>
    </recommendedName>
</protein>
<evidence type="ECO:0000313" key="2">
    <source>
        <dbReference type="Proteomes" id="UP000561271"/>
    </source>
</evidence>